<dbReference type="InterPro" id="IPR012382">
    <property type="entry name" value="CobI/CbiL"/>
</dbReference>
<evidence type="ECO:0000256" key="6">
    <source>
        <dbReference type="ARBA" id="ARBA00022691"/>
    </source>
</evidence>
<dbReference type="InterPro" id="IPR000878">
    <property type="entry name" value="4pyrrol_Mease"/>
</dbReference>
<dbReference type="CDD" id="cd11645">
    <property type="entry name" value="Precorrin_2_C20_MT"/>
    <property type="match status" value="1"/>
</dbReference>
<protein>
    <submittedName>
        <fullName evidence="8">Precorrin-3B C(17)-methyltransferase</fullName>
        <ecNumber evidence="8">2.1.1.131</ecNumber>
    </submittedName>
</protein>
<gene>
    <name evidence="8" type="primary">cobJ</name>
    <name evidence="8" type="ORF">HW450_00490</name>
</gene>
<dbReference type="InterPro" id="IPR014777">
    <property type="entry name" value="4pyrrole_Mease_sub1"/>
</dbReference>
<dbReference type="EC" id="2.1.1.131" evidence="8"/>
<keyword evidence="9" id="KW-1185">Reference proteome</keyword>
<name>A0A7G5FF89_9CORY</name>
<dbReference type="InterPro" id="IPR006364">
    <property type="entry name" value="CobI/CbiL/CobIJ_dom"/>
</dbReference>
<dbReference type="Gene3D" id="3.30.950.10">
    <property type="entry name" value="Methyltransferase, Cobalt-precorrin-4 Transmethylase, Domain 2"/>
    <property type="match status" value="2"/>
</dbReference>
<comment type="similarity">
    <text evidence="2">Belongs to the precorrin methyltransferase family.</text>
</comment>
<comment type="pathway">
    <text evidence="1">Cofactor biosynthesis; adenosylcobalamin biosynthesis.</text>
</comment>
<organism evidence="8 9">
    <name type="scientific">Corynebacterium hindlerae</name>
    <dbReference type="NCBI Taxonomy" id="699041"/>
    <lineage>
        <taxon>Bacteria</taxon>
        <taxon>Bacillati</taxon>
        <taxon>Actinomycetota</taxon>
        <taxon>Actinomycetes</taxon>
        <taxon>Mycobacteriales</taxon>
        <taxon>Corynebacteriaceae</taxon>
        <taxon>Corynebacterium</taxon>
    </lineage>
</organism>
<dbReference type="RefSeq" id="WP_182386102.1">
    <property type="nucleotide sequence ID" value="NZ_CP059833.1"/>
</dbReference>
<dbReference type="CDD" id="cd11646">
    <property type="entry name" value="Precorrin_3B_C17_MT"/>
    <property type="match status" value="1"/>
</dbReference>
<dbReference type="UniPathway" id="UPA00148"/>
<feature type="domain" description="Tetrapyrrole methylase" evidence="7">
    <location>
        <begin position="247"/>
        <end position="453"/>
    </location>
</feature>
<evidence type="ECO:0000256" key="1">
    <source>
        <dbReference type="ARBA" id="ARBA00004953"/>
    </source>
</evidence>
<dbReference type="PANTHER" id="PTHR47036:SF1">
    <property type="entry name" value="COBALT-FACTOR III C(17)-METHYLTRANSFERASE-RELATED"/>
    <property type="match status" value="1"/>
</dbReference>
<dbReference type="GO" id="GO:0009236">
    <property type="term" value="P:cobalamin biosynthetic process"/>
    <property type="evidence" value="ECO:0007669"/>
    <property type="project" value="UniProtKB-UniPathway"/>
</dbReference>
<dbReference type="InterPro" id="IPR035996">
    <property type="entry name" value="4pyrrol_Methylase_sf"/>
</dbReference>
<dbReference type="GO" id="GO:0032259">
    <property type="term" value="P:methylation"/>
    <property type="evidence" value="ECO:0007669"/>
    <property type="project" value="UniProtKB-KW"/>
</dbReference>
<evidence type="ECO:0000256" key="4">
    <source>
        <dbReference type="ARBA" id="ARBA00022603"/>
    </source>
</evidence>
<dbReference type="InterPro" id="IPR014776">
    <property type="entry name" value="4pyrrole_Mease_sub2"/>
</dbReference>
<dbReference type="EMBL" id="CP059833">
    <property type="protein sequence ID" value="QMV85280.1"/>
    <property type="molecule type" value="Genomic_DNA"/>
</dbReference>
<evidence type="ECO:0000313" key="9">
    <source>
        <dbReference type="Proteomes" id="UP000515570"/>
    </source>
</evidence>
<dbReference type="GO" id="GO:0030789">
    <property type="term" value="F:precorrin-3B C17-methyltransferase activity"/>
    <property type="evidence" value="ECO:0007669"/>
    <property type="project" value="UniProtKB-EC"/>
</dbReference>
<keyword evidence="5 8" id="KW-0808">Transferase</keyword>
<dbReference type="GO" id="GO:0030788">
    <property type="term" value="F:precorrin-2 C20-methyltransferase activity"/>
    <property type="evidence" value="ECO:0007669"/>
    <property type="project" value="InterPro"/>
</dbReference>
<evidence type="ECO:0000256" key="5">
    <source>
        <dbReference type="ARBA" id="ARBA00022679"/>
    </source>
</evidence>
<dbReference type="Proteomes" id="UP000515570">
    <property type="component" value="Chromosome"/>
</dbReference>
<evidence type="ECO:0000256" key="2">
    <source>
        <dbReference type="ARBA" id="ARBA00005879"/>
    </source>
</evidence>
<proteinExistence type="inferred from homology"/>
<evidence type="ECO:0000259" key="7">
    <source>
        <dbReference type="Pfam" id="PF00590"/>
    </source>
</evidence>
<accession>A0A7G5FF89</accession>
<dbReference type="Pfam" id="PF00590">
    <property type="entry name" value="TP_methylase"/>
    <property type="match status" value="2"/>
</dbReference>
<dbReference type="InterPro" id="IPR006363">
    <property type="entry name" value="Cbl_synth_CobJ/CibH_dom"/>
</dbReference>
<dbReference type="InterPro" id="IPR051810">
    <property type="entry name" value="Precorrin_MeTrfase"/>
</dbReference>
<reference evidence="8 9" key="1">
    <citation type="submission" date="2020-07" db="EMBL/GenBank/DDBJ databases">
        <title>non toxigenic Corynebacterium sp. nov from a clinical source.</title>
        <authorList>
            <person name="Bernier A.-M."/>
            <person name="Bernard K."/>
        </authorList>
    </citation>
    <scope>NUCLEOTIDE SEQUENCE [LARGE SCALE GENOMIC DNA]</scope>
    <source>
        <strain evidence="9">NML 93-0612</strain>
    </source>
</reference>
<evidence type="ECO:0000256" key="3">
    <source>
        <dbReference type="ARBA" id="ARBA00022573"/>
    </source>
</evidence>
<feature type="domain" description="Tetrapyrrole methylase" evidence="7">
    <location>
        <begin position="3"/>
        <end position="218"/>
    </location>
</feature>
<dbReference type="NCBIfam" id="TIGR01466">
    <property type="entry name" value="cobJ_cbiH"/>
    <property type="match status" value="1"/>
</dbReference>
<dbReference type="PANTHER" id="PTHR47036">
    <property type="entry name" value="COBALT-FACTOR III C(17)-METHYLTRANSFERASE-RELATED"/>
    <property type="match status" value="1"/>
</dbReference>
<dbReference type="SUPFAM" id="SSF53790">
    <property type="entry name" value="Tetrapyrrole methylase"/>
    <property type="match status" value="2"/>
</dbReference>
<dbReference type="AlphaFoldDB" id="A0A7G5FF89"/>
<evidence type="ECO:0000313" key="8">
    <source>
        <dbReference type="EMBL" id="QMV85280.1"/>
    </source>
</evidence>
<keyword evidence="3" id="KW-0169">Cobalamin biosynthesis</keyword>
<dbReference type="NCBIfam" id="TIGR01467">
    <property type="entry name" value="cobI_cbiL"/>
    <property type="match status" value="1"/>
</dbReference>
<dbReference type="Gene3D" id="3.40.1010.10">
    <property type="entry name" value="Cobalt-precorrin-4 Transmethylase, Domain 1"/>
    <property type="match status" value="2"/>
</dbReference>
<keyword evidence="4 8" id="KW-0489">Methyltransferase</keyword>
<keyword evidence="6" id="KW-0949">S-adenosyl-L-methionine</keyword>
<sequence length="490" mass="52519">MSTLYGIGVGPGDPELLTLKAVKAIESADVVAYHAAPGKPSTAAAIACEHFREGQIHELLEYPVTTGATDHPGGYAGALADFYVDATERLACHLQEGKSVAILSLGDPMLYSSYQHLHRTLAEFATETRVIPGIPSITATADALQQPLAEDDEVITILPGTLPEQELVHRLALTDTAVIMKLGRTFEKVKQALVTTGLAERAYVVIRATMSGERVVPVLEATEVPYFACVVVPSRVISPAPEPRGEVVVVGLGPGAERWTTPEVAAELAQATDIVGYSTYVNRVPVREGQHRHLSDNKVEAERAAMALDMAKRGARVAVVSSGDPGVFAMAAAVLETADDDLWRDVPVRIVPGMTAAQAVASRVGAPLGHDFGMLSLSDRLKPWSVIEKRIRALASADMAFAVYNPASKTRREQVAQLRDIVAEYQAPETPVIVARAVGSTEESVVVTNLRDFDPSIVDMRTMVIIGASTTHVYEGPDGPRVFTSRRYEG</sequence>